<dbReference type="PROSITE" id="PS00622">
    <property type="entry name" value="HTH_LUXR_1"/>
    <property type="match status" value="1"/>
</dbReference>
<evidence type="ECO:0000259" key="5">
    <source>
        <dbReference type="PROSITE" id="PS50110"/>
    </source>
</evidence>
<dbReference type="CDD" id="cd06170">
    <property type="entry name" value="LuxR_C_like"/>
    <property type="match status" value="1"/>
</dbReference>
<sequence length="212" mass="23124">MPSTKVLVADANLLIRKGIVALLQQQEGLQVIAEADSEEDLLQLVATHMPDVVVLDCNQPGLLEPSRFAALRGAVGQINLLIITDDCAKETVLETLKAGATGYVLKICGEQEIVNAVRATARGERFMCSQVLEAVFAEDATPESSHPLTPREVEIIELIAEGKSTMQIADQLFLSHHTINSHRKNILRKLKIKSPAELIVKALDLGIVKPHR</sequence>
<gene>
    <name evidence="6" type="ORF">D1627_16920</name>
</gene>
<comment type="caution">
    <text evidence="6">The sequence shown here is derived from an EMBL/GenBank/DDBJ whole genome shotgun (WGS) entry which is preliminary data.</text>
</comment>
<dbReference type="GO" id="GO:0000160">
    <property type="term" value="P:phosphorelay signal transduction system"/>
    <property type="evidence" value="ECO:0007669"/>
    <property type="project" value="InterPro"/>
</dbReference>
<dbReference type="InterPro" id="IPR058245">
    <property type="entry name" value="NreC/VraR/RcsB-like_REC"/>
</dbReference>
<evidence type="ECO:0000256" key="2">
    <source>
        <dbReference type="ARBA" id="ARBA00023125"/>
    </source>
</evidence>
<dbReference type="Pfam" id="PF00196">
    <property type="entry name" value="GerE"/>
    <property type="match status" value="1"/>
</dbReference>
<feature type="domain" description="Response regulatory" evidence="5">
    <location>
        <begin position="5"/>
        <end position="121"/>
    </location>
</feature>
<keyword evidence="2 6" id="KW-0238">DNA-binding</keyword>
<evidence type="ECO:0000259" key="4">
    <source>
        <dbReference type="PROSITE" id="PS50043"/>
    </source>
</evidence>
<evidence type="ECO:0000256" key="1">
    <source>
        <dbReference type="ARBA" id="ARBA00022553"/>
    </source>
</evidence>
<dbReference type="InterPro" id="IPR001789">
    <property type="entry name" value="Sig_transdc_resp-reg_receiver"/>
</dbReference>
<dbReference type="RefSeq" id="WP_119433458.1">
    <property type="nucleotide sequence ID" value="NZ_QWGE01000006.1"/>
</dbReference>
<dbReference type="PROSITE" id="PS50043">
    <property type="entry name" value="HTH_LUXR_2"/>
    <property type="match status" value="1"/>
</dbReference>
<dbReference type="InterPro" id="IPR011006">
    <property type="entry name" value="CheY-like_superfamily"/>
</dbReference>
<dbReference type="Gene3D" id="3.40.50.2300">
    <property type="match status" value="1"/>
</dbReference>
<evidence type="ECO:0000256" key="3">
    <source>
        <dbReference type="PROSITE-ProRule" id="PRU00169"/>
    </source>
</evidence>
<dbReference type="OrthoDB" id="1727128at2"/>
<accession>A0A399RSG1</accession>
<reference evidence="7" key="1">
    <citation type="submission" date="2018-08" db="EMBL/GenBank/DDBJ databases">
        <title>Mucilaginibacter sp. MYSH2.</title>
        <authorList>
            <person name="Seo T."/>
        </authorList>
    </citation>
    <scope>NUCLEOTIDE SEQUENCE [LARGE SCALE GENOMIC DNA]</scope>
    <source>
        <strain evidence="7">KIRAN</strain>
    </source>
</reference>
<feature type="modified residue" description="4-aspartylphosphate" evidence="3">
    <location>
        <position position="56"/>
    </location>
</feature>
<dbReference type="GO" id="GO:0006355">
    <property type="term" value="P:regulation of DNA-templated transcription"/>
    <property type="evidence" value="ECO:0007669"/>
    <property type="project" value="InterPro"/>
</dbReference>
<dbReference type="GO" id="GO:0003677">
    <property type="term" value="F:DNA binding"/>
    <property type="evidence" value="ECO:0007669"/>
    <property type="project" value="UniProtKB-KW"/>
</dbReference>
<dbReference type="InterPro" id="IPR016032">
    <property type="entry name" value="Sig_transdc_resp-reg_C-effctor"/>
</dbReference>
<proteinExistence type="predicted"/>
<dbReference type="InterPro" id="IPR039420">
    <property type="entry name" value="WalR-like"/>
</dbReference>
<keyword evidence="1 3" id="KW-0597">Phosphoprotein</keyword>
<dbReference type="SUPFAM" id="SSF46894">
    <property type="entry name" value="C-terminal effector domain of the bipartite response regulators"/>
    <property type="match status" value="1"/>
</dbReference>
<dbReference type="PANTHER" id="PTHR43214">
    <property type="entry name" value="TWO-COMPONENT RESPONSE REGULATOR"/>
    <property type="match status" value="1"/>
</dbReference>
<dbReference type="PROSITE" id="PS50110">
    <property type="entry name" value="RESPONSE_REGULATORY"/>
    <property type="match status" value="1"/>
</dbReference>
<dbReference type="Pfam" id="PF00072">
    <property type="entry name" value="Response_reg"/>
    <property type="match status" value="1"/>
</dbReference>
<evidence type="ECO:0000313" key="6">
    <source>
        <dbReference type="EMBL" id="RIJ34048.1"/>
    </source>
</evidence>
<dbReference type="EMBL" id="QWGE01000006">
    <property type="protein sequence ID" value="RIJ34048.1"/>
    <property type="molecule type" value="Genomic_DNA"/>
</dbReference>
<evidence type="ECO:0000313" key="7">
    <source>
        <dbReference type="Proteomes" id="UP000266005"/>
    </source>
</evidence>
<organism evidence="6 7">
    <name type="scientific">Pontibacter oryzae</name>
    <dbReference type="NCBI Taxonomy" id="2304593"/>
    <lineage>
        <taxon>Bacteria</taxon>
        <taxon>Pseudomonadati</taxon>
        <taxon>Bacteroidota</taxon>
        <taxon>Cytophagia</taxon>
        <taxon>Cytophagales</taxon>
        <taxon>Hymenobacteraceae</taxon>
        <taxon>Pontibacter</taxon>
    </lineage>
</organism>
<dbReference type="InterPro" id="IPR000792">
    <property type="entry name" value="Tscrpt_reg_LuxR_C"/>
</dbReference>
<feature type="domain" description="HTH luxR-type" evidence="4">
    <location>
        <begin position="141"/>
        <end position="206"/>
    </location>
</feature>
<dbReference type="Proteomes" id="UP000266005">
    <property type="component" value="Unassembled WGS sequence"/>
</dbReference>
<name>A0A399RSG1_9BACT</name>
<protein>
    <submittedName>
        <fullName evidence="6">DNA-binding response regulator</fullName>
    </submittedName>
</protein>
<dbReference type="SUPFAM" id="SSF52172">
    <property type="entry name" value="CheY-like"/>
    <property type="match status" value="1"/>
</dbReference>
<dbReference type="AlphaFoldDB" id="A0A399RSG1"/>
<dbReference type="CDD" id="cd17535">
    <property type="entry name" value="REC_NarL-like"/>
    <property type="match status" value="1"/>
</dbReference>
<dbReference type="SMART" id="SM00421">
    <property type="entry name" value="HTH_LUXR"/>
    <property type="match status" value="1"/>
</dbReference>
<dbReference type="SMART" id="SM00448">
    <property type="entry name" value="REC"/>
    <property type="match status" value="1"/>
</dbReference>
<dbReference type="PRINTS" id="PR00038">
    <property type="entry name" value="HTHLUXR"/>
</dbReference>
<keyword evidence="7" id="KW-1185">Reference proteome</keyword>